<feature type="compositionally biased region" description="Acidic residues" evidence="4">
    <location>
        <begin position="72"/>
        <end position="93"/>
    </location>
</feature>
<comment type="caution">
    <text evidence="5">The sequence shown here is derived from an EMBL/GenBank/DDBJ whole genome shotgun (WGS) entry which is preliminary data.</text>
</comment>
<dbReference type="InterPro" id="IPR052416">
    <property type="entry name" value="GTF3C_component"/>
</dbReference>
<feature type="compositionally biased region" description="Low complexity" evidence="4">
    <location>
        <begin position="994"/>
        <end position="1023"/>
    </location>
</feature>
<evidence type="ECO:0000313" key="5">
    <source>
        <dbReference type="EMBL" id="KAG0317398.1"/>
    </source>
</evidence>
<feature type="compositionally biased region" description="Basic residues" evidence="4">
    <location>
        <begin position="15"/>
        <end position="25"/>
    </location>
</feature>
<feature type="region of interest" description="Disordered" evidence="4">
    <location>
        <begin position="1"/>
        <end position="114"/>
    </location>
</feature>
<feature type="compositionally biased region" description="Polar residues" evidence="4">
    <location>
        <begin position="667"/>
        <end position="685"/>
    </location>
</feature>
<accession>A0A9P6RCI1</accession>
<evidence type="ECO:0000256" key="2">
    <source>
        <dbReference type="ARBA" id="ARBA00023163"/>
    </source>
</evidence>
<feature type="region of interest" description="Disordered" evidence="4">
    <location>
        <begin position="156"/>
        <end position="198"/>
    </location>
</feature>
<dbReference type="GO" id="GO:0005634">
    <property type="term" value="C:nucleus"/>
    <property type="evidence" value="ECO:0007669"/>
    <property type="project" value="UniProtKB-SubCell"/>
</dbReference>
<feature type="compositionally biased region" description="Low complexity" evidence="4">
    <location>
        <begin position="1031"/>
        <end position="1054"/>
    </location>
</feature>
<dbReference type="GO" id="GO:0000127">
    <property type="term" value="C:transcription factor TFIIIC complex"/>
    <property type="evidence" value="ECO:0007669"/>
    <property type="project" value="TreeGrafter"/>
</dbReference>
<dbReference type="EMBL" id="JAAAIP010000425">
    <property type="protein sequence ID" value="KAG0317398.1"/>
    <property type="molecule type" value="Genomic_DNA"/>
</dbReference>
<dbReference type="SMART" id="SM00320">
    <property type="entry name" value="WD40"/>
    <property type="match status" value="3"/>
</dbReference>
<reference evidence="5" key="1">
    <citation type="journal article" date="2020" name="Fungal Divers.">
        <title>Resolving the Mortierellaceae phylogeny through synthesis of multi-gene phylogenetics and phylogenomics.</title>
        <authorList>
            <person name="Vandepol N."/>
            <person name="Liber J."/>
            <person name="Desiro A."/>
            <person name="Na H."/>
            <person name="Kennedy M."/>
            <person name="Barry K."/>
            <person name="Grigoriev I.V."/>
            <person name="Miller A.N."/>
            <person name="O'Donnell K."/>
            <person name="Stajich J.E."/>
            <person name="Bonito G."/>
        </authorList>
    </citation>
    <scope>NUCLEOTIDE SEQUENCE</scope>
    <source>
        <strain evidence="5">REB-010B</strain>
    </source>
</reference>
<evidence type="ECO:0000256" key="1">
    <source>
        <dbReference type="ARBA" id="ARBA00004123"/>
    </source>
</evidence>
<proteinExistence type="predicted"/>
<feature type="compositionally biased region" description="Acidic residues" evidence="4">
    <location>
        <begin position="32"/>
        <end position="61"/>
    </location>
</feature>
<feature type="compositionally biased region" description="Low complexity" evidence="4">
    <location>
        <begin position="938"/>
        <end position="955"/>
    </location>
</feature>
<feature type="compositionally biased region" description="Polar residues" evidence="4">
    <location>
        <begin position="920"/>
        <end position="931"/>
    </location>
</feature>
<organism evidence="5 6">
    <name type="scientific">Dissophora globulifera</name>
    <dbReference type="NCBI Taxonomy" id="979702"/>
    <lineage>
        <taxon>Eukaryota</taxon>
        <taxon>Fungi</taxon>
        <taxon>Fungi incertae sedis</taxon>
        <taxon>Mucoromycota</taxon>
        <taxon>Mortierellomycotina</taxon>
        <taxon>Mortierellomycetes</taxon>
        <taxon>Mortierellales</taxon>
        <taxon>Mortierellaceae</taxon>
        <taxon>Dissophora</taxon>
    </lineage>
</organism>
<feature type="compositionally biased region" description="Low complexity" evidence="4">
    <location>
        <begin position="845"/>
        <end position="858"/>
    </location>
</feature>
<dbReference type="PANTHER" id="PTHR15052:SF2">
    <property type="entry name" value="GENERAL TRANSCRIPTION FACTOR 3C POLYPEPTIDE 2"/>
    <property type="match status" value="1"/>
</dbReference>
<dbReference type="Proteomes" id="UP000738325">
    <property type="component" value="Unassembled WGS sequence"/>
</dbReference>
<feature type="compositionally biased region" description="Basic residues" evidence="4">
    <location>
        <begin position="862"/>
        <end position="871"/>
    </location>
</feature>
<keyword evidence="6" id="KW-1185">Reference proteome</keyword>
<name>A0A9P6RCI1_9FUNG</name>
<feature type="compositionally biased region" description="Basic and acidic residues" evidence="4">
    <location>
        <begin position="1064"/>
        <end position="1085"/>
    </location>
</feature>
<protein>
    <submittedName>
        <fullName evidence="5">Uncharacterized protein</fullName>
    </submittedName>
</protein>
<dbReference type="PANTHER" id="PTHR15052">
    <property type="entry name" value="RNA POLYMERASE III TRANSCRIPTION INITIATION FACTOR COMPLEX SUBUNIT"/>
    <property type="match status" value="1"/>
</dbReference>
<dbReference type="AlphaFoldDB" id="A0A9P6RCI1"/>
<evidence type="ECO:0000256" key="3">
    <source>
        <dbReference type="ARBA" id="ARBA00023242"/>
    </source>
</evidence>
<feature type="region of interest" description="Disordered" evidence="4">
    <location>
        <begin position="787"/>
        <end position="813"/>
    </location>
</feature>
<feature type="region of interest" description="Disordered" evidence="4">
    <location>
        <begin position="667"/>
        <end position="697"/>
    </location>
</feature>
<sequence>MPRPVRSVAKNVQYKTKKPKSRTGRPKRDGGDDHDDSFGDEDDDDEHENFQEDDDDSDEYVEPATDTKVNGEDDEDDKMSVDEDEDEDDEDDDKDQKRSTRKHRRRKHMQTFALSLDEMNKLLVPRTDQGQAQGDSGTADDAASYGGALEFRKAVIQPKAPAPKKKKAQSNTANANTNSNTGATSSSKVHKKGEMHNSDLIPPTWKFAYQAPTSEDVTRVSMQEDVLRSTVYRNMGCNVADFTILEKSESNQDLAEYMPTSATTTVHERDETFELPIMTSHYVPNTERTGINDCYILNTGFSVWAMDWCPLASDTTTDIVDDVDYVAIGGLPETAEICMTQDQIYPLGKQDAHANMIQLWSMNCKTNREGELQGEPKAHLDMCILHHYGAVLDMKWCPTGCFMEAGSEAGDISRLGILAAAFTDGTIRIFSVPDPRSLRHCLGKVVSSGTQHDTIYIQYPDPFVTLRLGDVNFMSINWGTAYRLAAGVTNGTIAVWDMQTMLSQSKKTLAEKDSEYLDPIFLPQVHDVCVRRVDWLRSPDPEEIPWIISTSGYDGHTRYTDLRDPFNQIDIKTILGLPMASISIPWAEGTVYVDIDFGAKIDQLYLESRGFRLFNSKGTIWDFSYSDYQPFLAAAMSDGRVKLTNPAYKAKRGFGMIQNHIYQLQEAPSTSSDAGPTDEQTQASSKGDAGQSQEKRDQSLCYIEGEEKEYSSKTDGFLNFYGYNVAVQKVQWSKRYSSAAWLASGSAGGLVRVDNTMLRRDEGGTGNKIKYAAEPYVVKKKSAGYDTEGRKLGQDGTPVKLGRPRKPEAETYRGRLAIAKRLQAEKAAAAAAGMAGEATPQDNETQATTSAVTSTQPTRASRTQKGKGKKKDKGDESEEDGEGWREDNGGEDEEADYEPVKRTGKQASASGGKLAPIFSQARSTRRNTAPQPTEAGEEGASSTAATAASAVVVMDADGDVEMAEVGSEKNKKPRGRPRKVALGDAVSGSGPGSGAVKAAKTGAAATKLVSRQESAAASATAAEEPSEEAEVAGPSSSRPSSRASSVASDSPRGKQGAGAGGKKRREEEETRRQHRSLKDMWGKKS</sequence>
<dbReference type="Gene3D" id="2.130.10.10">
    <property type="entry name" value="YVTN repeat-like/Quinoprotein amine dehydrogenase"/>
    <property type="match status" value="1"/>
</dbReference>
<dbReference type="GO" id="GO:0006383">
    <property type="term" value="P:transcription by RNA polymerase III"/>
    <property type="evidence" value="ECO:0007669"/>
    <property type="project" value="TreeGrafter"/>
</dbReference>
<gene>
    <name evidence="5" type="ORF">BGZ99_006323</name>
</gene>
<keyword evidence="2" id="KW-0804">Transcription</keyword>
<keyword evidence="3" id="KW-0539">Nucleus</keyword>
<feature type="region of interest" description="Disordered" evidence="4">
    <location>
        <begin position="831"/>
        <end position="1085"/>
    </location>
</feature>
<dbReference type="SUPFAM" id="SSF50978">
    <property type="entry name" value="WD40 repeat-like"/>
    <property type="match status" value="1"/>
</dbReference>
<comment type="subcellular location">
    <subcellularLocation>
        <location evidence="1">Nucleus</location>
    </subcellularLocation>
</comment>
<feature type="compositionally biased region" description="Basic residues" evidence="4">
    <location>
        <begin position="99"/>
        <end position="109"/>
    </location>
</feature>
<feature type="compositionally biased region" description="Low complexity" evidence="4">
    <location>
        <begin position="169"/>
        <end position="187"/>
    </location>
</feature>
<dbReference type="InterPro" id="IPR001680">
    <property type="entry name" value="WD40_rpt"/>
</dbReference>
<dbReference type="InterPro" id="IPR015943">
    <property type="entry name" value="WD40/YVTN_repeat-like_dom_sf"/>
</dbReference>
<evidence type="ECO:0000256" key="4">
    <source>
        <dbReference type="SAM" id="MobiDB-lite"/>
    </source>
</evidence>
<evidence type="ECO:0000313" key="6">
    <source>
        <dbReference type="Proteomes" id="UP000738325"/>
    </source>
</evidence>
<dbReference type="OrthoDB" id="4703at2759"/>
<dbReference type="InterPro" id="IPR036322">
    <property type="entry name" value="WD40_repeat_dom_sf"/>
</dbReference>